<evidence type="ECO:0000256" key="4">
    <source>
        <dbReference type="ARBA" id="ARBA00022786"/>
    </source>
</evidence>
<dbReference type="SUPFAM" id="SSF48452">
    <property type="entry name" value="TPR-like"/>
    <property type="match status" value="2"/>
</dbReference>
<dbReference type="AlphaFoldDB" id="A0A4S8SGA0"/>
<feature type="region of interest" description="Disordered" evidence="8">
    <location>
        <begin position="1"/>
        <end position="31"/>
    </location>
</feature>
<evidence type="ECO:0000256" key="5">
    <source>
        <dbReference type="ARBA" id="ARBA00022803"/>
    </source>
</evidence>
<feature type="region of interest" description="Disordered" evidence="8">
    <location>
        <begin position="669"/>
        <end position="709"/>
    </location>
</feature>
<dbReference type="InterPro" id="IPR019734">
    <property type="entry name" value="TPR_rpt"/>
</dbReference>
<keyword evidence="1" id="KW-0132">Cell division</keyword>
<protein>
    <submittedName>
        <fullName evidence="10">TPR-like protein</fullName>
    </submittedName>
</protein>
<dbReference type="Pfam" id="PF04049">
    <property type="entry name" value="ANAPC8"/>
    <property type="match status" value="1"/>
</dbReference>
<dbReference type="InterPro" id="IPR011990">
    <property type="entry name" value="TPR-like_helical_dom_sf"/>
</dbReference>
<feature type="region of interest" description="Disordered" evidence="8">
    <location>
        <begin position="615"/>
        <end position="647"/>
    </location>
</feature>
<gene>
    <name evidence="10" type="ORF">D6D28_05714</name>
</gene>
<proteinExistence type="predicted"/>
<dbReference type="GO" id="GO:0016567">
    <property type="term" value="P:protein ubiquitination"/>
    <property type="evidence" value="ECO:0007669"/>
    <property type="project" value="TreeGrafter"/>
</dbReference>
<accession>A0A4S8SGA0</accession>
<keyword evidence="5 7" id="KW-0802">TPR repeat</keyword>
<sequence>MVQPGHDLDIASDTEPNSPTGEGDPWSNFQFSQDGHEARLERREYPKFLMAKSFFDCREFDRCAATLLPSLVPQEPITRDPSNVTTKSKPKSTNSLPGIPQLSQRSLFLALYAKYMAGEKRKEEDSEMILGPTDGSVTLNKELSRISNILDEHLSARGGLQSTNESQGFLEYLYGIVLLKGKNDVLAKAWLLKSVNHCPWNWGAWQELADLLSSAEELNEITDHLPQNIMTFMFHIYCSQELFQSTEKVHNEINQISSIFPNSAFLQTQRALLHYHSKEFEEADGLFADLLSRHPYRLDSMDSYSNILYVMPSRPKLAYLASVASAIDKFRPETCCIIGNYYSQCSEHEKAVMYFRRALTLDRQFLSAWTLMGHEYIELKNTQAAIESYRRAVDANRKDYRAWYGLGQGYELLDMHSYALFYFQRAVALQPWDPKMWMAVANSFANCGRLQNAIRSYKRALVAGSYLDNGGGAVSFTSSADPLAGAVGGALDPEILYQIALLFERDNNMDEASAYMELTLAQEEGPDEDDLPPGAPLSSAGGGIGITQTTSKARLWLAKWSFVKQDWRRASELANELCQDGVEVEEAKALFLLSEQLRRKYIHEKDRTWVKNKNNIMPGERMGHLQKGQNQAGEDAQSNDGPAGDLDLLVGNTLAHVPHQVSQAIEAVVGEGEAGDELSQDGEGSRPCGEGSGNAGALDVPAEGGSNQV</sequence>
<dbReference type="SMART" id="SM00028">
    <property type="entry name" value="TPR"/>
    <property type="match status" value="6"/>
</dbReference>
<feature type="repeat" description="TPR" evidence="7">
    <location>
        <begin position="332"/>
        <end position="365"/>
    </location>
</feature>
<evidence type="ECO:0000313" key="11">
    <source>
        <dbReference type="Proteomes" id="UP000304951"/>
    </source>
</evidence>
<evidence type="ECO:0000256" key="8">
    <source>
        <dbReference type="SAM" id="MobiDB-lite"/>
    </source>
</evidence>
<evidence type="ECO:0000256" key="6">
    <source>
        <dbReference type="ARBA" id="ARBA00023306"/>
    </source>
</evidence>
<dbReference type="PROSITE" id="PS50005">
    <property type="entry name" value="TPR"/>
    <property type="match status" value="3"/>
</dbReference>
<evidence type="ECO:0000256" key="7">
    <source>
        <dbReference type="PROSITE-ProRule" id="PRU00339"/>
    </source>
</evidence>
<feature type="repeat" description="TPR" evidence="7">
    <location>
        <begin position="366"/>
        <end position="399"/>
    </location>
</feature>
<dbReference type="EMBL" id="QZAF01000239">
    <property type="protein sequence ID" value="THV69686.1"/>
    <property type="molecule type" value="Genomic_DNA"/>
</dbReference>
<keyword evidence="4" id="KW-0833">Ubl conjugation pathway</keyword>
<evidence type="ECO:0000259" key="9">
    <source>
        <dbReference type="Pfam" id="PF04049"/>
    </source>
</evidence>
<evidence type="ECO:0000313" key="10">
    <source>
        <dbReference type="EMBL" id="THV69686.1"/>
    </source>
</evidence>
<dbReference type="PANTHER" id="PTHR12558:SF10">
    <property type="entry name" value="CELL DIVISION CYCLE PROTEIN 23 HOMOLOG"/>
    <property type="match status" value="1"/>
</dbReference>
<name>A0A4S8SGA0_AURPU</name>
<keyword evidence="6" id="KW-0131">Cell cycle</keyword>
<organism evidence="10 11">
    <name type="scientific">Aureobasidium pullulans</name>
    <name type="common">Black yeast</name>
    <name type="synonym">Pullularia pullulans</name>
    <dbReference type="NCBI Taxonomy" id="5580"/>
    <lineage>
        <taxon>Eukaryota</taxon>
        <taxon>Fungi</taxon>
        <taxon>Dikarya</taxon>
        <taxon>Ascomycota</taxon>
        <taxon>Pezizomycotina</taxon>
        <taxon>Dothideomycetes</taxon>
        <taxon>Dothideomycetidae</taxon>
        <taxon>Dothideales</taxon>
        <taxon>Saccotheciaceae</taxon>
        <taxon>Aureobasidium</taxon>
    </lineage>
</organism>
<feature type="compositionally biased region" description="Polar residues" evidence="8">
    <location>
        <begin position="627"/>
        <end position="640"/>
    </location>
</feature>
<keyword evidence="2" id="KW-0677">Repeat</keyword>
<keyword evidence="3" id="KW-0498">Mitosis</keyword>
<dbReference type="Gene3D" id="1.25.40.10">
    <property type="entry name" value="Tetratricopeptide repeat domain"/>
    <property type="match status" value="2"/>
</dbReference>
<dbReference type="Pfam" id="PF13429">
    <property type="entry name" value="TPR_15"/>
    <property type="match status" value="1"/>
</dbReference>
<feature type="domain" description="Cdc23" evidence="9">
    <location>
        <begin position="25"/>
        <end position="271"/>
    </location>
</feature>
<evidence type="ECO:0000256" key="1">
    <source>
        <dbReference type="ARBA" id="ARBA00022618"/>
    </source>
</evidence>
<dbReference type="GO" id="GO:0031145">
    <property type="term" value="P:anaphase-promoting complex-dependent catabolic process"/>
    <property type="evidence" value="ECO:0007669"/>
    <property type="project" value="TreeGrafter"/>
</dbReference>
<dbReference type="InterPro" id="IPR007192">
    <property type="entry name" value="APC8"/>
</dbReference>
<feature type="region of interest" description="Disordered" evidence="8">
    <location>
        <begin position="74"/>
        <end position="97"/>
    </location>
</feature>
<reference evidence="10 11" key="1">
    <citation type="submission" date="2018-10" db="EMBL/GenBank/DDBJ databases">
        <title>Fifty Aureobasidium pullulans genomes reveal a recombining polyextremotolerant generalist.</title>
        <authorList>
            <person name="Gostincar C."/>
            <person name="Turk M."/>
            <person name="Zajc J."/>
            <person name="Gunde-Cimerman N."/>
        </authorList>
    </citation>
    <scope>NUCLEOTIDE SEQUENCE [LARGE SCALE GENOMIC DNA]</scope>
    <source>
        <strain evidence="10 11">EXF-11900</strain>
    </source>
</reference>
<feature type="region of interest" description="Disordered" evidence="8">
    <location>
        <begin position="524"/>
        <end position="543"/>
    </location>
</feature>
<evidence type="ECO:0000256" key="3">
    <source>
        <dbReference type="ARBA" id="ARBA00022776"/>
    </source>
</evidence>
<dbReference type="GO" id="GO:0045842">
    <property type="term" value="P:positive regulation of mitotic metaphase/anaphase transition"/>
    <property type="evidence" value="ECO:0007669"/>
    <property type="project" value="TreeGrafter"/>
</dbReference>
<feature type="compositionally biased region" description="Polar residues" evidence="8">
    <location>
        <begin position="80"/>
        <end position="97"/>
    </location>
</feature>
<dbReference type="PANTHER" id="PTHR12558">
    <property type="entry name" value="CELL DIVISION CYCLE 16,23,27"/>
    <property type="match status" value="1"/>
</dbReference>
<dbReference type="GO" id="GO:0051301">
    <property type="term" value="P:cell division"/>
    <property type="evidence" value="ECO:0007669"/>
    <property type="project" value="UniProtKB-KW"/>
</dbReference>
<dbReference type="Proteomes" id="UP000304951">
    <property type="component" value="Unassembled WGS sequence"/>
</dbReference>
<evidence type="ECO:0000256" key="2">
    <source>
        <dbReference type="ARBA" id="ARBA00022737"/>
    </source>
</evidence>
<feature type="repeat" description="TPR" evidence="7">
    <location>
        <begin position="400"/>
        <end position="433"/>
    </location>
</feature>
<comment type="caution">
    <text evidence="10">The sequence shown here is derived from an EMBL/GenBank/DDBJ whole genome shotgun (WGS) entry which is preliminary data.</text>
</comment>
<dbReference type="GO" id="GO:0005680">
    <property type="term" value="C:anaphase-promoting complex"/>
    <property type="evidence" value="ECO:0007669"/>
    <property type="project" value="InterPro"/>
</dbReference>